<sequence>MAMKPIALFLVILMAAGTDSAIHQQLRRHRLTNVVIDVDLADCTK</sequence>
<proteinExistence type="predicted"/>
<dbReference type="AlphaFoldDB" id="A0A1I7SFH2"/>
<evidence type="ECO:0000313" key="2">
    <source>
        <dbReference type="Proteomes" id="UP000095284"/>
    </source>
</evidence>
<feature type="signal peptide" evidence="1">
    <location>
        <begin position="1"/>
        <end position="20"/>
    </location>
</feature>
<dbReference type="Proteomes" id="UP000095284">
    <property type="component" value="Unplaced"/>
</dbReference>
<accession>A0A1I7SFH2</accession>
<name>A0A1I7SFH2_BURXY</name>
<evidence type="ECO:0000256" key="1">
    <source>
        <dbReference type="SAM" id="SignalP"/>
    </source>
</evidence>
<organism evidence="2 3">
    <name type="scientific">Bursaphelenchus xylophilus</name>
    <name type="common">Pinewood nematode worm</name>
    <name type="synonym">Aphelenchoides xylophilus</name>
    <dbReference type="NCBI Taxonomy" id="6326"/>
    <lineage>
        <taxon>Eukaryota</taxon>
        <taxon>Metazoa</taxon>
        <taxon>Ecdysozoa</taxon>
        <taxon>Nematoda</taxon>
        <taxon>Chromadorea</taxon>
        <taxon>Rhabditida</taxon>
        <taxon>Tylenchina</taxon>
        <taxon>Tylenchomorpha</taxon>
        <taxon>Aphelenchoidea</taxon>
        <taxon>Aphelenchoididae</taxon>
        <taxon>Bursaphelenchus</taxon>
    </lineage>
</organism>
<reference evidence="3" key="1">
    <citation type="submission" date="2016-11" db="UniProtKB">
        <authorList>
            <consortium name="WormBaseParasite"/>
        </authorList>
    </citation>
    <scope>IDENTIFICATION</scope>
</reference>
<feature type="chain" id="PRO_5009306050" evidence="1">
    <location>
        <begin position="21"/>
        <end position="45"/>
    </location>
</feature>
<dbReference type="WBParaSite" id="BXY_1178400.1">
    <property type="protein sequence ID" value="BXY_1178400.1"/>
    <property type="gene ID" value="BXY_1178400"/>
</dbReference>
<evidence type="ECO:0000313" key="3">
    <source>
        <dbReference type="WBParaSite" id="BXY_1178400.1"/>
    </source>
</evidence>
<protein>
    <submittedName>
        <fullName evidence="3">Uncharacterized protein</fullName>
    </submittedName>
</protein>
<keyword evidence="1" id="KW-0732">Signal</keyword>